<accession>A0ABX0W4P8</accession>
<reference evidence="1 2" key="1">
    <citation type="submission" date="2020-03" db="EMBL/GenBank/DDBJ databases">
        <title>Bacterial isolates of synthetic phycosphere.</title>
        <authorList>
            <person name="Fu H."/>
            <person name="Moran M.A."/>
        </authorList>
    </citation>
    <scope>NUCLEOTIDE SEQUENCE [LARGE SCALE GENOMIC DNA]</scope>
    <source>
        <strain evidence="1 2">HF1</strain>
    </source>
</reference>
<protein>
    <submittedName>
        <fullName evidence="1">Uncharacterized protein</fullName>
    </submittedName>
</protein>
<proteinExistence type="predicted"/>
<keyword evidence="2" id="KW-1185">Reference proteome</keyword>
<comment type="caution">
    <text evidence="1">The sequence shown here is derived from an EMBL/GenBank/DDBJ whole genome shotgun (WGS) entry which is preliminary data.</text>
</comment>
<dbReference type="RefSeq" id="WP_167639227.1">
    <property type="nucleotide sequence ID" value="NZ_JAATOP010000014.1"/>
</dbReference>
<organism evidence="1 2">
    <name type="scientific">Marivivens donghaensis</name>
    <dbReference type="NCBI Taxonomy" id="1699413"/>
    <lineage>
        <taxon>Bacteria</taxon>
        <taxon>Pseudomonadati</taxon>
        <taxon>Pseudomonadota</taxon>
        <taxon>Alphaproteobacteria</taxon>
        <taxon>Rhodobacterales</taxon>
        <taxon>Paracoccaceae</taxon>
        <taxon>Marivivens group</taxon>
        <taxon>Marivivens</taxon>
    </lineage>
</organism>
<dbReference type="EMBL" id="JAATOP010000014">
    <property type="protein sequence ID" value="NIY73843.1"/>
    <property type="molecule type" value="Genomic_DNA"/>
</dbReference>
<evidence type="ECO:0000313" key="2">
    <source>
        <dbReference type="Proteomes" id="UP000709466"/>
    </source>
</evidence>
<sequence length="233" mass="26780">MSIFAERSKNGMYMSDLATMFQRTERNGLLYYAKRLAKWRAVFGDQMHVRPFVRSELKDGDVVADFLDFMLSGGDFTITQKTKANAAMTVEDLAMFRHLHHTFREEDTNALEDQRKAFGRFLSDHLAGIPARSGTKLQLHKGLAKKMLKTYGDDARQLDSEYFGKPLFVPALEAAQDKAVEKPQSLDAKDHFSDGEMRRYEGFAQMVKHMMTSDPRHFSWVVRPDNKRNSLES</sequence>
<evidence type="ECO:0000313" key="1">
    <source>
        <dbReference type="EMBL" id="NIY73843.1"/>
    </source>
</evidence>
<dbReference type="Proteomes" id="UP000709466">
    <property type="component" value="Unassembled WGS sequence"/>
</dbReference>
<gene>
    <name evidence="1" type="ORF">HCZ30_15540</name>
</gene>
<name>A0ABX0W4P8_9RHOB</name>